<reference evidence="2" key="1">
    <citation type="journal article" date="2014" name="Int. J. Syst. Evol. Microbiol.">
        <title>Complete genome sequence of Corynebacterium casei LMG S-19264T (=DSM 44701T), isolated from a smear-ripened cheese.</title>
        <authorList>
            <consortium name="US DOE Joint Genome Institute (JGI-PGF)"/>
            <person name="Walter F."/>
            <person name="Albersmeier A."/>
            <person name="Kalinowski J."/>
            <person name="Ruckert C."/>
        </authorList>
    </citation>
    <scope>NUCLEOTIDE SEQUENCE</scope>
    <source>
        <strain evidence="2">KCTC 32437</strain>
    </source>
</reference>
<dbReference type="Pfam" id="PF09370">
    <property type="entry name" value="PEP_hydrolase"/>
    <property type="match status" value="1"/>
</dbReference>
<dbReference type="InterPro" id="IPR013785">
    <property type="entry name" value="Aldolase_TIM"/>
</dbReference>
<gene>
    <name evidence="2" type="ORF">GCM10007989_21100</name>
</gene>
<dbReference type="PANTHER" id="PTHR31862">
    <property type="entry name" value="UPF0261 DOMAIN PROTEIN (AFU_ORTHOLOGUE AFUA_1G10120)"/>
    <property type="match status" value="1"/>
</dbReference>
<sequence length="276" mass="29152">MSRRDAILSALEGKRSAGRAIVGAGAGTGISAKFLHRGGADLIFIYNSGRFRMQGLSSWVGHLPFGDANAIVMEMGEREVMPVVPDANVIAGVCGFDPTRRMSHFLPKILEAGFAGVINYPTVAVIDGRMRADLEAGGLGFDKEVEMIRIAHGLDLVTTAYVATPDEARAMVDAGCDMIVAHMGLTVGGAIGAQHAMAMDDAVGGVRAIAEASRERRADVFVVAHGGPIAGPEDAEKLFGMVDVDGFVGASSMERLPIEEPLRANTEAFTQLKTRR</sequence>
<feature type="domain" description="TIM-barrel" evidence="1">
    <location>
        <begin position="7"/>
        <end position="271"/>
    </location>
</feature>
<dbReference type="GO" id="GO:0003824">
    <property type="term" value="F:catalytic activity"/>
    <property type="evidence" value="ECO:0007669"/>
    <property type="project" value="InterPro"/>
</dbReference>
<dbReference type="InterPro" id="IPR009215">
    <property type="entry name" value="TIM-br_IGPS-like"/>
</dbReference>
<name>A0A918VUZ1_9HYPH</name>
<accession>A0A918VUZ1</accession>
<dbReference type="PIRSF" id="PIRSF034452">
    <property type="entry name" value="TIM-br_sig_trnsd"/>
    <property type="match status" value="1"/>
</dbReference>
<dbReference type="InterPro" id="IPR051353">
    <property type="entry name" value="Tobamovirus_resist_UPF0261"/>
</dbReference>
<evidence type="ECO:0000313" key="2">
    <source>
        <dbReference type="EMBL" id="GHA25201.1"/>
    </source>
</evidence>
<comment type="caution">
    <text evidence="2">The sequence shown here is derived from an EMBL/GenBank/DDBJ whole genome shotgun (WGS) entry which is preliminary data.</text>
</comment>
<dbReference type="Gene3D" id="3.20.20.70">
    <property type="entry name" value="Aldolase class I"/>
    <property type="match status" value="1"/>
</dbReference>
<evidence type="ECO:0000313" key="3">
    <source>
        <dbReference type="Proteomes" id="UP000646579"/>
    </source>
</evidence>
<dbReference type="SUPFAM" id="SSF51621">
    <property type="entry name" value="Phosphoenolpyruvate/pyruvate domain"/>
    <property type="match status" value="1"/>
</dbReference>
<organism evidence="2 3">
    <name type="scientific">Devosia pacifica</name>
    <dbReference type="NCBI Taxonomy" id="1335967"/>
    <lineage>
        <taxon>Bacteria</taxon>
        <taxon>Pseudomonadati</taxon>
        <taxon>Pseudomonadota</taxon>
        <taxon>Alphaproteobacteria</taxon>
        <taxon>Hyphomicrobiales</taxon>
        <taxon>Devosiaceae</taxon>
        <taxon>Devosia</taxon>
    </lineage>
</organism>
<reference evidence="2" key="2">
    <citation type="submission" date="2020-09" db="EMBL/GenBank/DDBJ databases">
        <authorList>
            <person name="Sun Q."/>
            <person name="Kim S."/>
        </authorList>
    </citation>
    <scope>NUCLEOTIDE SEQUENCE</scope>
    <source>
        <strain evidence="2">KCTC 32437</strain>
    </source>
</reference>
<keyword evidence="3" id="KW-1185">Reference proteome</keyword>
<protein>
    <recommendedName>
        <fullName evidence="1">TIM-barrel domain-containing protein</fullName>
    </recommendedName>
</protein>
<dbReference type="InterPro" id="IPR015813">
    <property type="entry name" value="Pyrv/PenolPyrv_kinase-like_dom"/>
</dbReference>
<evidence type="ECO:0000259" key="1">
    <source>
        <dbReference type="Pfam" id="PF09370"/>
    </source>
</evidence>
<dbReference type="EMBL" id="BMZE01000002">
    <property type="protein sequence ID" value="GHA25201.1"/>
    <property type="molecule type" value="Genomic_DNA"/>
</dbReference>
<dbReference type="AlphaFoldDB" id="A0A918VUZ1"/>
<dbReference type="Gene3D" id="1.20.5.460">
    <property type="entry name" value="Single helix bin"/>
    <property type="match status" value="1"/>
</dbReference>
<dbReference type="Proteomes" id="UP000646579">
    <property type="component" value="Unassembled WGS sequence"/>
</dbReference>
<proteinExistence type="predicted"/>
<dbReference type="RefSeq" id="WP_189425639.1">
    <property type="nucleotide sequence ID" value="NZ_BMZE01000002.1"/>
</dbReference>
<dbReference type="PANTHER" id="PTHR31862:SF1">
    <property type="entry name" value="UPF0261 DOMAIN PROTEIN (AFU_ORTHOLOGUE AFUA_1G10120)"/>
    <property type="match status" value="1"/>
</dbReference>